<keyword evidence="2" id="KW-0732">Signal</keyword>
<accession>A0A1I2Q7X2</accession>
<sequence>MAVDAIPSAPPDRRRTRRFRATVVMVPATALLLTMTLISNFARAAEAPVGLGTATSYAVLAGTTVTNVVVPPVPPTVVNGDLGVSPGSSVTGFPPGIVNGVQHVADAAAGQAQSDLTTAYNDATSRASTVTLTSPGDIGGRTLTPGVYSASSSLNLTGTVTLNAQGDPNAVFIFKIASTLITAPASNVLLVNGAQACNVFWQVGSSATLDTNSFFKGNILALQSISVKTNAAIEGRALARNGAVTLDHNVITRAVCMTGPAGPAGPTGPAGPSGPAG</sequence>
<evidence type="ECO:0000256" key="1">
    <source>
        <dbReference type="ARBA" id="ARBA00005445"/>
    </source>
</evidence>
<reference evidence="3 4" key="1">
    <citation type="submission" date="2016-10" db="EMBL/GenBank/DDBJ databases">
        <authorList>
            <person name="de Groot N.N."/>
        </authorList>
    </citation>
    <scope>NUCLEOTIDE SEQUENCE [LARGE SCALE GENOMIC DNA]</scope>
    <source>
        <strain evidence="3 4">OK461</strain>
    </source>
</reference>
<comment type="similarity">
    <text evidence="1">Belongs to the ice-binding protein family.</text>
</comment>
<evidence type="ECO:0008006" key="5">
    <source>
        <dbReference type="Google" id="ProtNLM"/>
    </source>
</evidence>
<evidence type="ECO:0000313" key="4">
    <source>
        <dbReference type="Proteomes" id="UP000181942"/>
    </source>
</evidence>
<proteinExistence type="inferred from homology"/>
<name>A0A1I2Q7X2_9ACTN</name>
<dbReference type="RefSeq" id="WP_256258943.1">
    <property type="nucleotide sequence ID" value="NZ_FONR01000017.1"/>
</dbReference>
<dbReference type="InterPro" id="IPR021884">
    <property type="entry name" value="Ice-bd_prot"/>
</dbReference>
<protein>
    <recommendedName>
        <fullName evidence="5">DUF3494 domain-containing protein</fullName>
    </recommendedName>
</protein>
<dbReference type="Pfam" id="PF11999">
    <property type="entry name" value="Ice_binding"/>
    <property type="match status" value="1"/>
</dbReference>
<evidence type="ECO:0000256" key="2">
    <source>
        <dbReference type="ARBA" id="ARBA00022729"/>
    </source>
</evidence>
<dbReference type="AlphaFoldDB" id="A0A1I2Q7X2"/>
<organism evidence="3 4">
    <name type="scientific">Streptomyces mirabilis</name>
    <dbReference type="NCBI Taxonomy" id="68239"/>
    <lineage>
        <taxon>Bacteria</taxon>
        <taxon>Bacillati</taxon>
        <taxon>Actinomycetota</taxon>
        <taxon>Actinomycetes</taxon>
        <taxon>Kitasatosporales</taxon>
        <taxon>Streptomycetaceae</taxon>
        <taxon>Streptomyces</taxon>
    </lineage>
</organism>
<gene>
    <name evidence="3" type="ORF">SAMN02787118_117130</name>
</gene>
<feature type="non-terminal residue" evidence="3">
    <location>
        <position position="277"/>
    </location>
</feature>
<dbReference type="Proteomes" id="UP000181942">
    <property type="component" value="Unassembled WGS sequence"/>
</dbReference>
<evidence type="ECO:0000313" key="3">
    <source>
        <dbReference type="EMBL" id="SFG22367.1"/>
    </source>
</evidence>
<dbReference type="EMBL" id="FONR01000017">
    <property type="protein sequence ID" value="SFG22367.1"/>
    <property type="molecule type" value="Genomic_DNA"/>
</dbReference>